<dbReference type="SUPFAM" id="SSF52540">
    <property type="entry name" value="P-loop containing nucleoside triphosphate hydrolases"/>
    <property type="match status" value="1"/>
</dbReference>
<feature type="non-terminal residue" evidence="5">
    <location>
        <position position="1"/>
    </location>
</feature>
<dbReference type="PANTHER" id="PTHR18937">
    <property type="entry name" value="STRUCTURAL MAINTENANCE OF CHROMOSOMES SMC FAMILY MEMBER"/>
    <property type="match status" value="1"/>
</dbReference>
<evidence type="ECO:0000256" key="2">
    <source>
        <dbReference type="SAM" id="Coils"/>
    </source>
</evidence>
<dbReference type="InterPro" id="IPR010935">
    <property type="entry name" value="SMC_hinge"/>
</dbReference>
<dbReference type="PIRSF" id="PIRSF005719">
    <property type="entry name" value="SMC"/>
    <property type="match status" value="1"/>
</dbReference>
<dbReference type="Gene3D" id="1.20.1060.20">
    <property type="match status" value="1"/>
</dbReference>
<dbReference type="InterPro" id="IPR003395">
    <property type="entry name" value="RecF/RecN/SMC_N"/>
</dbReference>
<reference evidence="5" key="2">
    <citation type="journal article" date="2021" name="Microbiome">
        <title>Successional dynamics and alternative stable states in a saline activated sludge microbial community over 9 years.</title>
        <authorList>
            <person name="Wang Y."/>
            <person name="Ye J."/>
            <person name="Ju F."/>
            <person name="Liu L."/>
            <person name="Boyd J.A."/>
            <person name="Deng Y."/>
            <person name="Parks D.H."/>
            <person name="Jiang X."/>
            <person name="Yin X."/>
            <person name="Woodcroft B.J."/>
            <person name="Tyson G.W."/>
            <person name="Hugenholtz P."/>
            <person name="Polz M.F."/>
            <person name="Zhang T."/>
        </authorList>
    </citation>
    <scope>NUCLEOTIDE SEQUENCE</scope>
    <source>
        <strain evidence="5">HKST-UBA02</strain>
    </source>
</reference>
<dbReference type="Proteomes" id="UP000739538">
    <property type="component" value="Unassembled WGS sequence"/>
</dbReference>
<comment type="caution">
    <text evidence="5">The sequence shown here is derived from an EMBL/GenBank/DDBJ whole genome shotgun (WGS) entry which is preliminary data.</text>
</comment>
<evidence type="ECO:0000313" key="6">
    <source>
        <dbReference type="Proteomes" id="UP000739538"/>
    </source>
</evidence>
<feature type="compositionally biased region" description="Acidic residues" evidence="3">
    <location>
        <begin position="662"/>
        <end position="683"/>
    </location>
</feature>
<dbReference type="InterPro" id="IPR036277">
    <property type="entry name" value="SMC_hinge_sf"/>
</dbReference>
<name>A0A956SB96_UNCEI</name>
<feature type="region of interest" description="Disordered" evidence="3">
    <location>
        <begin position="329"/>
        <end position="349"/>
    </location>
</feature>
<dbReference type="GO" id="GO:0016887">
    <property type="term" value="F:ATP hydrolysis activity"/>
    <property type="evidence" value="ECO:0007669"/>
    <property type="project" value="InterPro"/>
</dbReference>
<dbReference type="EMBL" id="JAGQHS010000001">
    <property type="protein sequence ID" value="MCA9754160.1"/>
    <property type="molecule type" value="Genomic_DNA"/>
</dbReference>
<feature type="region of interest" description="Disordered" evidence="3">
    <location>
        <begin position="97"/>
        <end position="123"/>
    </location>
</feature>
<accession>A0A956SB96</accession>
<dbReference type="GO" id="GO:0005694">
    <property type="term" value="C:chromosome"/>
    <property type="evidence" value="ECO:0007669"/>
    <property type="project" value="InterPro"/>
</dbReference>
<feature type="compositionally biased region" description="Basic and acidic residues" evidence="3">
    <location>
        <begin position="329"/>
        <end position="340"/>
    </location>
</feature>
<protein>
    <submittedName>
        <fullName evidence="5">AAA family ATPase</fullName>
    </submittedName>
</protein>
<evidence type="ECO:0000256" key="1">
    <source>
        <dbReference type="ARBA" id="ARBA00023054"/>
    </source>
</evidence>
<keyword evidence="1 2" id="KW-0175">Coiled coil</keyword>
<dbReference type="GO" id="GO:0051276">
    <property type="term" value="P:chromosome organization"/>
    <property type="evidence" value="ECO:0007669"/>
    <property type="project" value="InterPro"/>
</dbReference>
<dbReference type="Gene3D" id="1.10.287.1490">
    <property type="match status" value="1"/>
</dbReference>
<sequence length="1008" mass="112619">ATLAVSKAHEEMQVLSTRNASWKREEADLRLRLDRDKSRLTDVRGERSDLGPRITEMNSRLGTAKRRYEEAREVRVQAEEELRNARKQLDEVQQLHLNLKSTHSESRKDLEGNESRRAENRRRMESLASHLGAFGERRERCQLELEEVEQNADRFEERLADLEGERDELEVRRGSLEEAQESAESRIHEIARSRAGIASRLAVLEEQHENHEGFDAAVQWVLENRDDLKGFVGVVGEEVRLKSQREEMGRAVLGDRVSWVLVEDEDAAIEIIGRLREEQLGGVTFFPLAEAGVASDADPAVEDLFDVSGSAIPFVRYLSGTSRLADDVDAARRGGEEGGSGRRARSTATPEGLLFGAEGAIYLGGVRTREAAILSREQEIPALSSEIDELDEESRQRSNELARVESELSEVRARSEALRAETVQLQRDLRGATERRSALRTELSMLEEEQQRLTEERLGLESEIARIESEIAALIQTVAQSGEDSTEAQERFDRLRSEAEEKEDAKDRKVREATERELEALRLENDHKELVSLQARLEKEETEKSESVQEIERIIAERSEEAAAADTRIEELQSGLEQLQESRREIEGEVREIRDSHAEAQVAIGELEDELKAERGRLDHIVRSMHEEDMARVEARAEAEQIRKRVEEEYRVDLAAWTPEEGFPEPEVLEDASSSEDGEDEDGTLATDGVDANGNAGANGSGDGVSHAEVSSAEAGTNGADAQGVGADGAAAEAGDAHGPHGEDGEEDDEVRLPKAKPRPVVQLTEEDGALTSEERRERIVQLRRRIEGMGMLNYLAEEEYETQKERLDFHSQQAKDLHESRSNLLETIRQINETAGQMFQSTFDEVQTLFVNTFQELFPGGEASIRLVGTDPLESDVEVSARPRGKRLESIRLLSTGERSLTAIALLFSLYMIKPSPVCLLDEVDAPLDDANLDRFLAMLKKVAKRTQFIMITHNKKTMKCAENLFGVTMEEPGISKIVSVRLNEHDLGLGEPVRTNGAGDAATADA</sequence>
<dbReference type="SUPFAM" id="SSF57997">
    <property type="entry name" value="Tropomyosin"/>
    <property type="match status" value="1"/>
</dbReference>
<organism evidence="5 6">
    <name type="scientific">Eiseniibacteriota bacterium</name>
    <dbReference type="NCBI Taxonomy" id="2212470"/>
    <lineage>
        <taxon>Bacteria</taxon>
        <taxon>Candidatus Eiseniibacteriota</taxon>
    </lineage>
</organism>
<feature type="compositionally biased region" description="Basic and acidic residues" evidence="3">
    <location>
        <begin position="488"/>
        <end position="512"/>
    </location>
</feature>
<dbReference type="SMART" id="SM00968">
    <property type="entry name" value="SMC_hinge"/>
    <property type="match status" value="1"/>
</dbReference>
<feature type="compositionally biased region" description="Basic and acidic residues" evidence="3">
    <location>
        <begin position="102"/>
        <end position="123"/>
    </location>
</feature>
<proteinExistence type="predicted"/>
<dbReference type="Gene3D" id="3.40.50.300">
    <property type="entry name" value="P-loop containing nucleotide triphosphate hydrolases"/>
    <property type="match status" value="1"/>
</dbReference>
<gene>
    <name evidence="5" type="ORF">KDA27_00040</name>
</gene>
<dbReference type="Pfam" id="PF06470">
    <property type="entry name" value="SMC_hinge"/>
    <property type="match status" value="1"/>
</dbReference>
<dbReference type="Pfam" id="PF02463">
    <property type="entry name" value="SMC_N"/>
    <property type="match status" value="1"/>
</dbReference>
<feature type="coiled-coil region" evidence="2">
    <location>
        <begin position="138"/>
        <end position="186"/>
    </location>
</feature>
<feature type="region of interest" description="Disordered" evidence="3">
    <location>
        <begin position="479"/>
        <end position="512"/>
    </location>
</feature>
<dbReference type="SUPFAM" id="SSF75553">
    <property type="entry name" value="Smc hinge domain"/>
    <property type="match status" value="1"/>
</dbReference>
<feature type="domain" description="SMC hinge" evidence="4">
    <location>
        <begin position="229"/>
        <end position="335"/>
    </location>
</feature>
<evidence type="ECO:0000313" key="5">
    <source>
        <dbReference type="EMBL" id="MCA9754160.1"/>
    </source>
</evidence>
<feature type="region of interest" description="Disordered" evidence="3">
    <location>
        <begin position="655"/>
        <end position="773"/>
    </location>
</feature>
<feature type="compositionally biased region" description="Low complexity" evidence="3">
    <location>
        <begin position="719"/>
        <end position="734"/>
    </location>
</feature>
<reference evidence="5" key="1">
    <citation type="submission" date="2020-04" db="EMBL/GenBank/DDBJ databases">
        <authorList>
            <person name="Zhang T."/>
        </authorList>
    </citation>
    <scope>NUCLEOTIDE SEQUENCE</scope>
    <source>
        <strain evidence="5">HKST-UBA02</strain>
    </source>
</reference>
<evidence type="ECO:0000259" key="4">
    <source>
        <dbReference type="SMART" id="SM00968"/>
    </source>
</evidence>
<dbReference type="InterPro" id="IPR024704">
    <property type="entry name" value="SMC"/>
</dbReference>
<dbReference type="InterPro" id="IPR027417">
    <property type="entry name" value="P-loop_NTPase"/>
</dbReference>
<dbReference type="AlphaFoldDB" id="A0A956SB96"/>
<dbReference type="GO" id="GO:0005524">
    <property type="term" value="F:ATP binding"/>
    <property type="evidence" value="ECO:0007669"/>
    <property type="project" value="InterPro"/>
</dbReference>
<evidence type="ECO:0000256" key="3">
    <source>
        <dbReference type="SAM" id="MobiDB-lite"/>
    </source>
</evidence>